<keyword evidence="3" id="KW-1003">Cell membrane</keyword>
<feature type="active site" description="Proton acceptor" evidence="15">
    <location>
        <position position="66"/>
    </location>
</feature>
<comment type="caution">
    <text evidence="20">The sequence shown here is derived from an EMBL/GenBank/DDBJ whole genome shotgun (WGS) entry which is preliminary data.</text>
</comment>
<organism evidence="20 21">
    <name type="scientific">Candidatus Uhrbacteria bacterium GW2011_GWF2_44_350</name>
    <dbReference type="NCBI Taxonomy" id="1619000"/>
    <lineage>
        <taxon>Bacteria</taxon>
        <taxon>Candidatus Uhriibacteriota</taxon>
    </lineage>
</organism>
<dbReference type="GO" id="GO:0008654">
    <property type="term" value="P:phospholipid biosynthetic process"/>
    <property type="evidence" value="ECO:0007669"/>
    <property type="project" value="UniProtKB-KW"/>
</dbReference>
<keyword evidence="6 19" id="KW-0812">Transmembrane</keyword>
<feature type="transmembrane region" description="Helical" evidence="19">
    <location>
        <begin position="93"/>
        <end position="118"/>
    </location>
</feature>
<evidence type="ECO:0000256" key="10">
    <source>
        <dbReference type="ARBA" id="ARBA00022989"/>
    </source>
</evidence>
<evidence type="ECO:0000256" key="18">
    <source>
        <dbReference type="PIRSR" id="PIRSR600829-4"/>
    </source>
</evidence>
<feature type="transmembrane region" description="Helical" evidence="19">
    <location>
        <begin position="28"/>
        <end position="47"/>
    </location>
</feature>
<keyword evidence="4" id="KW-0444">Lipid biosynthesis</keyword>
<evidence type="ECO:0000256" key="17">
    <source>
        <dbReference type="PIRSR" id="PIRSR600829-3"/>
    </source>
</evidence>
<keyword evidence="9 17" id="KW-0067">ATP-binding</keyword>
<dbReference type="InterPro" id="IPR036945">
    <property type="entry name" value="DAGK_sf"/>
</dbReference>
<proteinExistence type="inferred from homology"/>
<comment type="similarity">
    <text evidence="2">Belongs to the bacterial diacylglycerol kinase family.</text>
</comment>
<evidence type="ECO:0000256" key="2">
    <source>
        <dbReference type="ARBA" id="ARBA00005967"/>
    </source>
</evidence>
<evidence type="ECO:0000256" key="4">
    <source>
        <dbReference type="ARBA" id="ARBA00022516"/>
    </source>
</evidence>
<keyword evidence="8 20" id="KW-0418">Kinase</keyword>
<keyword evidence="18" id="KW-0460">Magnesium</keyword>
<dbReference type="GO" id="GO:0005524">
    <property type="term" value="F:ATP binding"/>
    <property type="evidence" value="ECO:0007669"/>
    <property type="project" value="UniProtKB-KW"/>
</dbReference>
<dbReference type="EMBL" id="LCJB01000020">
    <property type="protein sequence ID" value="KKT70860.1"/>
    <property type="molecule type" value="Genomic_DNA"/>
</dbReference>
<keyword evidence="11" id="KW-0443">Lipid metabolism</keyword>
<dbReference type="Pfam" id="PF01219">
    <property type="entry name" value="DAGK_prokar"/>
    <property type="match status" value="1"/>
</dbReference>
<evidence type="ECO:0000313" key="20">
    <source>
        <dbReference type="EMBL" id="KKT70860.1"/>
    </source>
</evidence>
<evidence type="ECO:0000256" key="16">
    <source>
        <dbReference type="PIRSR" id="PIRSR600829-2"/>
    </source>
</evidence>
<dbReference type="PANTHER" id="PTHR34299:SF1">
    <property type="entry name" value="DIACYLGLYCEROL KINASE"/>
    <property type="match status" value="1"/>
</dbReference>
<keyword evidence="5" id="KW-0808">Transferase</keyword>
<sequence length="123" mass="13657">MLNPKQFLSSFSHALRGVKTLIKTEQSFRLQIIVGLVALVFIMVFPLTAFDRVVILLLIALVLALEMINSIFERLVDTFKPRIHPVVGEIKDIMAATVLLASVFSAVIGLIIFIPHFLSLLGL</sequence>
<dbReference type="Gene3D" id="1.10.287.3610">
    <property type="match status" value="1"/>
</dbReference>
<reference evidence="20 21" key="1">
    <citation type="journal article" date="2015" name="Nature">
        <title>rRNA introns, odd ribosomes, and small enigmatic genomes across a large radiation of phyla.</title>
        <authorList>
            <person name="Brown C.T."/>
            <person name="Hug L.A."/>
            <person name="Thomas B.C."/>
            <person name="Sharon I."/>
            <person name="Castelle C.J."/>
            <person name="Singh A."/>
            <person name="Wilkins M.J."/>
            <person name="Williams K.H."/>
            <person name="Banfield J.F."/>
        </authorList>
    </citation>
    <scope>NUCLEOTIDE SEQUENCE [LARGE SCALE GENOMIC DNA]</scope>
</reference>
<keyword evidence="13" id="KW-0594">Phospholipid biosynthesis</keyword>
<evidence type="ECO:0000256" key="14">
    <source>
        <dbReference type="ARBA" id="ARBA00023264"/>
    </source>
</evidence>
<comment type="subcellular location">
    <subcellularLocation>
        <location evidence="1">Cell membrane</location>
        <topology evidence="1">Multi-pass membrane protein</topology>
    </subcellularLocation>
</comment>
<evidence type="ECO:0000256" key="5">
    <source>
        <dbReference type="ARBA" id="ARBA00022679"/>
    </source>
</evidence>
<feature type="binding site" evidence="16">
    <location>
        <position position="66"/>
    </location>
    <ligand>
        <name>substrate</name>
    </ligand>
</feature>
<keyword evidence="14" id="KW-1208">Phospholipid metabolism</keyword>
<evidence type="ECO:0000256" key="7">
    <source>
        <dbReference type="ARBA" id="ARBA00022741"/>
    </source>
</evidence>
<dbReference type="Proteomes" id="UP000034154">
    <property type="component" value="Unassembled WGS sequence"/>
</dbReference>
<evidence type="ECO:0000256" key="6">
    <source>
        <dbReference type="ARBA" id="ARBA00022692"/>
    </source>
</evidence>
<feature type="binding site" evidence="17">
    <location>
        <position position="25"/>
    </location>
    <ligand>
        <name>ATP</name>
        <dbReference type="ChEBI" id="CHEBI:30616"/>
    </ligand>
</feature>
<evidence type="ECO:0000313" key="21">
    <source>
        <dbReference type="Proteomes" id="UP000034154"/>
    </source>
</evidence>
<name>A0A0G1JHQ4_9BACT</name>
<dbReference type="CDD" id="cd14265">
    <property type="entry name" value="UDPK_IM_like"/>
    <property type="match status" value="1"/>
</dbReference>
<dbReference type="GO" id="GO:0016301">
    <property type="term" value="F:kinase activity"/>
    <property type="evidence" value="ECO:0007669"/>
    <property type="project" value="UniProtKB-KW"/>
</dbReference>
<dbReference type="GO" id="GO:0046872">
    <property type="term" value="F:metal ion binding"/>
    <property type="evidence" value="ECO:0007669"/>
    <property type="project" value="UniProtKB-KW"/>
</dbReference>
<dbReference type="AlphaFoldDB" id="A0A0G1JHQ4"/>
<keyword evidence="10 19" id="KW-1133">Transmembrane helix</keyword>
<evidence type="ECO:0000256" key="12">
    <source>
        <dbReference type="ARBA" id="ARBA00023136"/>
    </source>
</evidence>
<evidence type="ECO:0000256" key="13">
    <source>
        <dbReference type="ARBA" id="ARBA00023209"/>
    </source>
</evidence>
<keyword evidence="7 17" id="KW-0547">Nucleotide-binding</keyword>
<feature type="binding site" evidence="16">
    <location>
        <position position="52"/>
    </location>
    <ligand>
        <name>substrate</name>
    </ligand>
</feature>
<evidence type="ECO:0000256" key="19">
    <source>
        <dbReference type="SAM" id="Phobius"/>
    </source>
</evidence>
<evidence type="ECO:0000256" key="11">
    <source>
        <dbReference type="ARBA" id="ARBA00023098"/>
    </source>
</evidence>
<gene>
    <name evidence="20" type="ORF">UW63_C0020G0008</name>
</gene>
<feature type="binding site" evidence="17">
    <location>
        <position position="73"/>
    </location>
    <ligand>
        <name>ATP</name>
        <dbReference type="ChEBI" id="CHEBI:30616"/>
    </ligand>
</feature>
<evidence type="ECO:0000256" key="3">
    <source>
        <dbReference type="ARBA" id="ARBA00022475"/>
    </source>
</evidence>
<keyword evidence="12 19" id="KW-0472">Membrane</keyword>
<dbReference type="InterPro" id="IPR033717">
    <property type="entry name" value="UDPK"/>
</dbReference>
<accession>A0A0G1JHQ4</accession>
<feature type="binding site" evidence="18">
    <location>
        <position position="73"/>
    </location>
    <ligand>
        <name>a divalent metal cation</name>
        <dbReference type="ChEBI" id="CHEBI:60240"/>
    </ligand>
</feature>
<dbReference type="PANTHER" id="PTHR34299">
    <property type="entry name" value="DIACYLGLYCEROL KINASE"/>
    <property type="match status" value="1"/>
</dbReference>
<dbReference type="InterPro" id="IPR000829">
    <property type="entry name" value="DAGK"/>
</dbReference>
<evidence type="ECO:0000256" key="15">
    <source>
        <dbReference type="PIRSR" id="PIRSR600829-1"/>
    </source>
</evidence>
<keyword evidence="18" id="KW-0479">Metal-binding</keyword>
<feature type="binding site" evidence="18">
    <location>
        <position position="25"/>
    </location>
    <ligand>
        <name>a divalent metal cation</name>
        <dbReference type="ChEBI" id="CHEBI:60240"/>
    </ligand>
</feature>
<protein>
    <submittedName>
        <fullName evidence="20">Diacylglycerol kinase</fullName>
    </submittedName>
</protein>
<comment type="cofactor">
    <cofactor evidence="18">
        <name>Mg(2+)</name>
        <dbReference type="ChEBI" id="CHEBI:18420"/>
    </cofactor>
    <text evidence="18">Mn(2+), Zn(2+), Cd(2+) and Co(2+) support activity to lesser extents.</text>
</comment>
<evidence type="ECO:0000256" key="9">
    <source>
        <dbReference type="ARBA" id="ARBA00022840"/>
    </source>
</evidence>
<dbReference type="GO" id="GO:0005886">
    <property type="term" value="C:plasma membrane"/>
    <property type="evidence" value="ECO:0007669"/>
    <property type="project" value="UniProtKB-SubCell"/>
</dbReference>
<evidence type="ECO:0000256" key="8">
    <source>
        <dbReference type="ARBA" id="ARBA00022777"/>
    </source>
</evidence>
<feature type="binding site" evidence="17">
    <location>
        <begin position="91"/>
        <end position="92"/>
    </location>
    <ligand>
        <name>ATP</name>
        <dbReference type="ChEBI" id="CHEBI:30616"/>
    </ligand>
</feature>
<evidence type="ECO:0000256" key="1">
    <source>
        <dbReference type="ARBA" id="ARBA00004651"/>
    </source>
</evidence>
<feature type="transmembrane region" description="Helical" evidence="19">
    <location>
        <begin position="53"/>
        <end position="72"/>
    </location>
</feature>